<evidence type="ECO:0000313" key="3">
    <source>
        <dbReference type="Proteomes" id="UP000286415"/>
    </source>
</evidence>
<proteinExistence type="predicted"/>
<dbReference type="Proteomes" id="UP000286415">
    <property type="component" value="Unassembled WGS sequence"/>
</dbReference>
<reference evidence="2 3" key="1">
    <citation type="journal article" date="2018" name="Biotechnol. Adv.">
        <title>Improved genomic resources and new bioinformatic workflow for the carcinogenic parasite Clonorchis sinensis: Biotechnological implications.</title>
        <authorList>
            <person name="Wang D."/>
            <person name="Korhonen P.K."/>
            <person name="Gasser R.B."/>
            <person name="Young N.D."/>
        </authorList>
    </citation>
    <scope>NUCLEOTIDE SEQUENCE [LARGE SCALE GENOMIC DNA]</scope>
    <source>
        <strain evidence="2">Cs-k2</strain>
    </source>
</reference>
<sequence>MTSVFNTDASLPYNHELFERLIVNRRIKVDGEGTYNLFPTKRFNCRLIQSPKEACQVNAMAAPQMCSNRPSTITPLPKIKVLLVAREKWTVTLDSRADFKVNFVDRESSVTNLLTEKAELSSSQYSPKDHCSTEARPPRQGDSFWSGRSDRYGTCPEDKLHPDLIDFWELGTIHHLRMTSSRINSNKETCDTRSNENVDLPAKLNTCNSTLKHRNLNCCPTSDYGSWEHIWKQLETQENQKPTAGNTRLEYPTYR</sequence>
<evidence type="ECO:0000256" key="1">
    <source>
        <dbReference type="SAM" id="MobiDB-lite"/>
    </source>
</evidence>
<accession>A0A3R7GLH4</accession>
<feature type="region of interest" description="Disordered" evidence="1">
    <location>
        <begin position="125"/>
        <end position="148"/>
    </location>
</feature>
<comment type="caution">
    <text evidence="2">The sequence shown here is derived from an EMBL/GenBank/DDBJ whole genome shotgun (WGS) entry which is preliminary data.</text>
</comment>
<name>A0A3R7GLH4_CLOSI</name>
<feature type="compositionally biased region" description="Basic and acidic residues" evidence="1">
    <location>
        <begin position="127"/>
        <end position="139"/>
    </location>
</feature>
<gene>
    <name evidence="2" type="ORF">CSKR_109199</name>
</gene>
<keyword evidence="3" id="KW-1185">Reference proteome</keyword>
<evidence type="ECO:0000313" key="2">
    <source>
        <dbReference type="EMBL" id="KAG5451771.1"/>
    </source>
</evidence>
<dbReference type="EMBL" id="NIRI02000042">
    <property type="protein sequence ID" value="KAG5451771.1"/>
    <property type="molecule type" value="Genomic_DNA"/>
</dbReference>
<dbReference type="AlphaFoldDB" id="A0A3R7GLH4"/>
<protein>
    <submittedName>
        <fullName evidence="2">Uncharacterized protein</fullName>
    </submittedName>
</protein>
<dbReference type="InParanoid" id="A0A3R7GLH4"/>
<organism evidence="2 3">
    <name type="scientific">Clonorchis sinensis</name>
    <name type="common">Chinese liver fluke</name>
    <dbReference type="NCBI Taxonomy" id="79923"/>
    <lineage>
        <taxon>Eukaryota</taxon>
        <taxon>Metazoa</taxon>
        <taxon>Spiralia</taxon>
        <taxon>Lophotrochozoa</taxon>
        <taxon>Platyhelminthes</taxon>
        <taxon>Trematoda</taxon>
        <taxon>Digenea</taxon>
        <taxon>Opisthorchiida</taxon>
        <taxon>Opisthorchiata</taxon>
        <taxon>Opisthorchiidae</taxon>
        <taxon>Clonorchis</taxon>
    </lineage>
</organism>
<reference evidence="2 3" key="2">
    <citation type="journal article" date="2021" name="Genomics">
        <title>High-quality reference genome for Clonorchis sinensis.</title>
        <authorList>
            <person name="Young N.D."/>
            <person name="Stroehlein A.J."/>
            <person name="Kinkar L."/>
            <person name="Wang T."/>
            <person name="Sohn W.M."/>
            <person name="Chang B.C.H."/>
            <person name="Kaur P."/>
            <person name="Weisz D."/>
            <person name="Dudchenko O."/>
            <person name="Aiden E.L."/>
            <person name="Korhonen P.K."/>
            <person name="Gasser R.B."/>
        </authorList>
    </citation>
    <scope>NUCLEOTIDE SEQUENCE [LARGE SCALE GENOMIC DNA]</scope>
    <source>
        <strain evidence="2">Cs-k2</strain>
    </source>
</reference>